<dbReference type="OrthoDB" id="1751104at2759"/>
<evidence type="ECO:0000313" key="1">
    <source>
        <dbReference type="EMBL" id="RDY00226.1"/>
    </source>
</evidence>
<gene>
    <name evidence="1" type="ORF">CR513_16621</name>
</gene>
<dbReference type="AlphaFoldDB" id="A0A371HBP8"/>
<evidence type="ECO:0000313" key="2">
    <source>
        <dbReference type="Proteomes" id="UP000257109"/>
    </source>
</evidence>
<protein>
    <submittedName>
        <fullName evidence="1">Uncharacterized protein</fullName>
    </submittedName>
</protein>
<name>A0A371HBP8_MUCPR</name>
<dbReference type="EMBL" id="QJKJ01003045">
    <property type="protein sequence ID" value="RDY00226.1"/>
    <property type="molecule type" value="Genomic_DNA"/>
</dbReference>
<dbReference type="Proteomes" id="UP000257109">
    <property type="component" value="Unassembled WGS sequence"/>
</dbReference>
<keyword evidence="2" id="KW-1185">Reference proteome</keyword>
<sequence>MATNNIQFQENVFATSQNLQAQIGQLTTIVNQLQSKGSRQIPSQTIISPQGNMSDITLRSAHYKPKVETMITLTLEAK</sequence>
<proteinExistence type="predicted"/>
<accession>A0A371HBP8</accession>
<comment type="caution">
    <text evidence="1">The sequence shown here is derived from an EMBL/GenBank/DDBJ whole genome shotgun (WGS) entry which is preliminary data.</text>
</comment>
<organism evidence="1 2">
    <name type="scientific">Mucuna pruriens</name>
    <name type="common">Velvet bean</name>
    <name type="synonym">Dolichos pruriens</name>
    <dbReference type="NCBI Taxonomy" id="157652"/>
    <lineage>
        <taxon>Eukaryota</taxon>
        <taxon>Viridiplantae</taxon>
        <taxon>Streptophyta</taxon>
        <taxon>Embryophyta</taxon>
        <taxon>Tracheophyta</taxon>
        <taxon>Spermatophyta</taxon>
        <taxon>Magnoliopsida</taxon>
        <taxon>eudicotyledons</taxon>
        <taxon>Gunneridae</taxon>
        <taxon>Pentapetalae</taxon>
        <taxon>rosids</taxon>
        <taxon>fabids</taxon>
        <taxon>Fabales</taxon>
        <taxon>Fabaceae</taxon>
        <taxon>Papilionoideae</taxon>
        <taxon>50 kb inversion clade</taxon>
        <taxon>NPAAA clade</taxon>
        <taxon>indigoferoid/millettioid clade</taxon>
        <taxon>Phaseoleae</taxon>
        <taxon>Mucuna</taxon>
    </lineage>
</organism>
<feature type="non-terminal residue" evidence="1">
    <location>
        <position position="1"/>
    </location>
</feature>
<reference evidence="1" key="1">
    <citation type="submission" date="2018-05" db="EMBL/GenBank/DDBJ databases">
        <title>Draft genome of Mucuna pruriens seed.</title>
        <authorList>
            <person name="Nnadi N.E."/>
            <person name="Vos R."/>
            <person name="Hasami M.H."/>
            <person name="Devisetty U.K."/>
            <person name="Aguiy J.C."/>
        </authorList>
    </citation>
    <scope>NUCLEOTIDE SEQUENCE [LARGE SCALE GENOMIC DNA]</scope>
    <source>
        <strain evidence="1">JCA_2017</strain>
    </source>
</reference>